<dbReference type="GO" id="GO:0046856">
    <property type="term" value="P:phosphatidylinositol dephosphorylation"/>
    <property type="evidence" value="ECO:0007669"/>
    <property type="project" value="TreeGrafter"/>
</dbReference>
<dbReference type="EMBL" id="JAEUBE010000137">
    <property type="protein sequence ID" value="KAH3669454.1"/>
    <property type="molecule type" value="Genomic_DNA"/>
</dbReference>
<dbReference type="PROSITE" id="PS50275">
    <property type="entry name" value="SAC"/>
    <property type="match status" value="1"/>
</dbReference>
<reference evidence="2" key="2">
    <citation type="submission" date="2021-01" db="EMBL/GenBank/DDBJ databases">
        <authorList>
            <person name="Schikora-Tamarit M.A."/>
        </authorList>
    </citation>
    <scope>NUCLEOTIDE SEQUENCE</scope>
    <source>
        <strain evidence="2">CBS6075</strain>
    </source>
</reference>
<accession>A0A9P8T8E8</accession>
<dbReference type="InterPro" id="IPR002013">
    <property type="entry name" value="SAC_dom"/>
</dbReference>
<sequence length="611" mass="69165">MSASLFSLVQVADGYLVINSATGGSNSLLVTNTGACELVDAEKHYVDKTPTPISGVIGVIHLHTNHYLIVATGATEVGKVYGNKSVYKVTSFSVLPLSATKFQVDEDEVKYLELLKSHLNSASLVFSYDYDLTKPLTKQADKGFESEFMWNYFVSQDLIKLAASNPGAGQFVLPIIYGYAKFVRTTINMKPITFGLISRRSRFRAGTRYFRRGIDADGNVANFNETEQFLAVHTSEGDKIYTYLQTRGSVPVFWAEMNNLKYKPVLLLGQTDYVPTRHHFSRMIEKYGTNYLVNLVNQKGYEEPVKLAYENAVTALNDPNIKYTYFDFHHECKNMKWHRVKLLIDHLKRIGLSQEDFNVVTVSEKFVVSKKQSHVVRTNCMDCLDRTNVVQSTLGRFYLQEQLIESGVINGAQDWEKVDPKFNLVFMNIWADNADVVSKSYSGTGALKTDFTRTGQRTKLGALNDLVNSITRYIKNNFRDGPRQDGYDLFLGNILPYEIATSPFQDLRPSSTQSIPYILFTSVSILLITFIFPNGSLSSFKNFSFTLVLTALAVNLFTRIVKQGIQYVNWPRLCSLDYLTHREVLNDGKFDGLVFEKADSFNKFQDVAKKE</sequence>
<dbReference type="OrthoDB" id="405996at2759"/>
<evidence type="ECO:0000259" key="1">
    <source>
        <dbReference type="PROSITE" id="PS50275"/>
    </source>
</evidence>
<gene>
    <name evidence="2" type="ORF">OGAPHI_001575</name>
</gene>
<dbReference type="RefSeq" id="XP_046063717.1">
    <property type="nucleotide sequence ID" value="XM_046202351.1"/>
</dbReference>
<dbReference type="AlphaFoldDB" id="A0A9P8T8E8"/>
<dbReference type="Pfam" id="PF02383">
    <property type="entry name" value="Syja_N"/>
    <property type="match status" value="1"/>
</dbReference>
<dbReference type="GO" id="GO:0005783">
    <property type="term" value="C:endoplasmic reticulum"/>
    <property type="evidence" value="ECO:0007669"/>
    <property type="project" value="TreeGrafter"/>
</dbReference>
<organism evidence="2 3">
    <name type="scientific">Ogataea philodendri</name>
    <dbReference type="NCBI Taxonomy" id="1378263"/>
    <lineage>
        <taxon>Eukaryota</taxon>
        <taxon>Fungi</taxon>
        <taxon>Dikarya</taxon>
        <taxon>Ascomycota</taxon>
        <taxon>Saccharomycotina</taxon>
        <taxon>Pichiomycetes</taxon>
        <taxon>Pichiales</taxon>
        <taxon>Pichiaceae</taxon>
        <taxon>Ogataea</taxon>
    </lineage>
</organism>
<dbReference type="PANTHER" id="PTHR45662:SF2">
    <property type="entry name" value="PHOSPHATIDYLINOSITOL-3-PHOSPHATASE SAC1"/>
    <property type="match status" value="1"/>
</dbReference>
<protein>
    <recommendedName>
        <fullName evidence="1">SAC domain-containing protein</fullName>
    </recommendedName>
</protein>
<dbReference type="GO" id="GO:0034593">
    <property type="term" value="F:phosphatidylinositol bisphosphate phosphatase activity"/>
    <property type="evidence" value="ECO:0007669"/>
    <property type="project" value="UniProtKB-ARBA"/>
</dbReference>
<evidence type="ECO:0000313" key="2">
    <source>
        <dbReference type="EMBL" id="KAH3669454.1"/>
    </source>
</evidence>
<dbReference type="GO" id="GO:0043812">
    <property type="term" value="F:phosphatidylinositol-4-phosphate phosphatase activity"/>
    <property type="evidence" value="ECO:0007669"/>
    <property type="project" value="TreeGrafter"/>
</dbReference>
<dbReference type="Proteomes" id="UP000769157">
    <property type="component" value="Unassembled WGS sequence"/>
</dbReference>
<dbReference type="PANTHER" id="PTHR45662">
    <property type="entry name" value="PHOSPHATIDYLINOSITIDE PHOSPHATASE SAC1"/>
    <property type="match status" value="1"/>
</dbReference>
<evidence type="ECO:0000313" key="3">
    <source>
        <dbReference type="Proteomes" id="UP000769157"/>
    </source>
</evidence>
<name>A0A9P8T8E8_9ASCO</name>
<proteinExistence type="predicted"/>
<feature type="domain" description="SAC" evidence="1">
    <location>
        <begin position="115"/>
        <end position="443"/>
    </location>
</feature>
<reference evidence="2" key="1">
    <citation type="journal article" date="2021" name="Open Biol.">
        <title>Shared evolutionary footprints suggest mitochondrial oxidative damage underlies multiple complex I losses in fungi.</title>
        <authorList>
            <person name="Schikora-Tamarit M.A."/>
            <person name="Marcet-Houben M."/>
            <person name="Nosek J."/>
            <person name="Gabaldon T."/>
        </authorList>
    </citation>
    <scope>NUCLEOTIDE SEQUENCE</scope>
    <source>
        <strain evidence="2">CBS6075</strain>
    </source>
</reference>
<keyword evidence="3" id="KW-1185">Reference proteome</keyword>
<dbReference type="GeneID" id="70233543"/>
<comment type="caution">
    <text evidence="2">The sequence shown here is derived from an EMBL/GenBank/DDBJ whole genome shotgun (WGS) entry which is preliminary data.</text>
</comment>